<reference evidence="2 3" key="1">
    <citation type="submission" date="2018-06" db="EMBL/GenBank/DDBJ databases">
        <title>Extensive metabolic versatility and redundancy in microbially diverse, dynamic hydrothermal sediments.</title>
        <authorList>
            <person name="Dombrowski N."/>
            <person name="Teske A."/>
            <person name="Baker B.J."/>
        </authorList>
    </citation>
    <scope>NUCLEOTIDE SEQUENCE [LARGE SCALE GENOMIC DNA]</scope>
    <source>
        <strain evidence="2">B35_G9</strain>
    </source>
</reference>
<feature type="region of interest" description="Disordered" evidence="1">
    <location>
        <begin position="84"/>
        <end position="117"/>
    </location>
</feature>
<name>A0A660S525_UNCT6</name>
<gene>
    <name evidence="2" type="ORF">DRP44_07760</name>
</gene>
<dbReference type="EMBL" id="QNBC01000136">
    <property type="protein sequence ID" value="RKX64748.1"/>
    <property type="molecule type" value="Genomic_DNA"/>
</dbReference>
<evidence type="ECO:0000313" key="2">
    <source>
        <dbReference type="EMBL" id="RKX64748.1"/>
    </source>
</evidence>
<dbReference type="Pfam" id="PF08899">
    <property type="entry name" value="DUF1844"/>
    <property type="match status" value="1"/>
</dbReference>
<feature type="compositionally biased region" description="Basic and acidic residues" evidence="1">
    <location>
        <begin position="84"/>
        <end position="103"/>
    </location>
</feature>
<organism evidence="2 3">
    <name type="scientific">candidate division TA06 bacterium</name>
    <dbReference type="NCBI Taxonomy" id="2250710"/>
    <lineage>
        <taxon>Bacteria</taxon>
        <taxon>Bacteria division TA06</taxon>
    </lineage>
</organism>
<protein>
    <recommendedName>
        <fullName evidence="4">DUF1844 domain-containing protein</fullName>
    </recommendedName>
</protein>
<accession>A0A660S525</accession>
<evidence type="ECO:0008006" key="4">
    <source>
        <dbReference type="Google" id="ProtNLM"/>
    </source>
</evidence>
<evidence type="ECO:0000313" key="3">
    <source>
        <dbReference type="Proteomes" id="UP000282321"/>
    </source>
</evidence>
<dbReference type="AlphaFoldDB" id="A0A660S525"/>
<evidence type="ECO:0000256" key="1">
    <source>
        <dbReference type="SAM" id="MobiDB-lite"/>
    </source>
</evidence>
<comment type="caution">
    <text evidence="2">The sequence shown here is derived from an EMBL/GenBank/DDBJ whole genome shotgun (WGS) entry which is preliminary data.</text>
</comment>
<proteinExistence type="predicted"/>
<dbReference type="Proteomes" id="UP000282321">
    <property type="component" value="Unassembled WGS sequence"/>
</dbReference>
<sequence length="117" mass="13737">MENKNNKFYEMVLFLSTIAFQSMGILENPLTKKAEKHLDVAQQMIDYLDMLKEKTYNNLDSKELDALNQTIYELKVSFLRVQNEEKEKGEVKKNESEKNVNEKKKGKSSRNKGKKEE</sequence>
<dbReference type="InterPro" id="IPR014995">
    <property type="entry name" value="DUF1844"/>
</dbReference>
<feature type="compositionally biased region" description="Basic residues" evidence="1">
    <location>
        <begin position="104"/>
        <end position="117"/>
    </location>
</feature>